<organism evidence="5 6">
    <name type="scientific">Adiantum capillus-veneris</name>
    <name type="common">Maidenhair fern</name>
    <dbReference type="NCBI Taxonomy" id="13818"/>
    <lineage>
        <taxon>Eukaryota</taxon>
        <taxon>Viridiplantae</taxon>
        <taxon>Streptophyta</taxon>
        <taxon>Embryophyta</taxon>
        <taxon>Tracheophyta</taxon>
        <taxon>Polypodiopsida</taxon>
        <taxon>Polypodiidae</taxon>
        <taxon>Polypodiales</taxon>
        <taxon>Pteridineae</taxon>
        <taxon>Pteridaceae</taxon>
        <taxon>Vittarioideae</taxon>
        <taxon>Adiantum</taxon>
    </lineage>
</organism>
<dbReference type="InterPro" id="IPR036264">
    <property type="entry name" value="Bact_exopeptidase_dim_dom"/>
</dbReference>
<dbReference type="OrthoDB" id="6119954at2759"/>
<dbReference type="PANTHER" id="PTHR11014:SF140">
    <property type="entry name" value="IAA-AMINO ACID HYDROLASE ILR1-LIKE 3"/>
    <property type="match status" value="1"/>
</dbReference>
<dbReference type="PANTHER" id="PTHR11014">
    <property type="entry name" value="PEPTIDASE M20 FAMILY MEMBER"/>
    <property type="match status" value="1"/>
</dbReference>
<dbReference type="FunFam" id="3.30.70.360:FF:000001">
    <property type="entry name" value="N-acetyldiaminopimelate deacetylase"/>
    <property type="match status" value="1"/>
</dbReference>
<evidence type="ECO:0000313" key="5">
    <source>
        <dbReference type="EMBL" id="KAI5077607.1"/>
    </source>
</evidence>
<dbReference type="InterPro" id="IPR011650">
    <property type="entry name" value="Peptidase_M20_dimer"/>
</dbReference>
<evidence type="ECO:0000259" key="4">
    <source>
        <dbReference type="Pfam" id="PF07687"/>
    </source>
</evidence>
<evidence type="ECO:0000256" key="1">
    <source>
        <dbReference type="ARBA" id="ARBA00006153"/>
    </source>
</evidence>
<protein>
    <recommendedName>
        <fullName evidence="4">Peptidase M20 dimerisation domain-containing protein</fullName>
    </recommendedName>
</protein>
<dbReference type="Pfam" id="PF07687">
    <property type="entry name" value="M20_dimer"/>
    <property type="match status" value="1"/>
</dbReference>
<dbReference type="Proteomes" id="UP000886520">
    <property type="component" value="Chromosome 7"/>
</dbReference>
<dbReference type="Gene3D" id="3.40.630.10">
    <property type="entry name" value="Zn peptidases"/>
    <property type="match status" value="1"/>
</dbReference>
<gene>
    <name evidence="5" type="ORF">GOP47_0007431</name>
</gene>
<evidence type="ECO:0000256" key="3">
    <source>
        <dbReference type="ARBA" id="ARBA00022801"/>
    </source>
</evidence>
<dbReference type="GO" id="GO:0016787">
    <property type="term" value="F:hydrolase activity"/>
    <property type="evidence" value="ECO:0007669"/>
    <property type="project" value="UniProtKB-KW"/>
</dbReference>
<reference evidence="5" key="1">
    <citation type="submission" date="2021-01" db="EMBL/GenBank/DDBJ databases">
        <title>Adiantum capillus-veneris genome.</title>
        <authorList>
            <person name="Fang Y."/>
            <person name="Liao Q."/>
        </authorList>
    </citation>
    <scope>NUCLEOTIDE SEQUENCE</scope>
    <source>
        <strain evidence="5">H3</strain>
        <tissue evidence="5">Leaf</tissue>
    </source>
</reference>
<dbReference type="AlphaFoldDB" id="A0A9D4V249"/>
<dbReference type="EMBL" id="JABFUD020000007">
    <property type="protein sequence ID" value="KAI5077607.1"/>
    <property type="molecule type" value="Genomic_DNA"/>
</dbReference>
<dbReference type="SUPFAM" id="SSF55031">
    <property type="entry name" value="Bacterial exopeptidase dimerisation domain"/>
    <property type="match status" value="1"/>
</dbReference>
<comment type="caution">
    <text evidence="5">The sequence shown here is derived from an EMBL/GenBank/DDBJ whole genome shotgun (WGS) entry which is preliminary data.</text>
</comment>
<evidence type="ECO:0000313" key="6">
    <source>
        <dbReference type="Proteomes" id="UP000886520"/>
    </source>
</evidence>
<keyword evidence="3" id="KW-0378">Hydrolase</keyword>
<name>A0A9D4V249_ADICA</name>
<keyword evidence="2" id="KW-0732">Signal</keyword>
<dbReference type="SUPFAM" id="SSF53187">
    <property type="entry name" value="Zn-dependent exopeptidases"/>
    <property type="match status" value="1"/>
</dbReference>
<evidence type="ECO:0000256" key="2">
    <source>
        <dbReference type="ARBA" id="ARBA00022729"/>
    </source>
</evidence>
<dbReference type="InterPro" id="IPR044757">
    <property type="entry name" value="ILR1-like_Hyd"/>
</dbReference>
<accession>A0A9D4V249</accession>
<proteinExistence type="inferred from homology"/>
<feature type="domain" description="Peptidase M20 dimerisation" evidence="4">
    <location>
        <begin position="275"/>
        <end position="372"/>
    </location>
</feature>
<dbReference type="GO" id="GO:0009850">
    <property type="term" value="P:auxin metabolic process"/>
    <property type="evidence" value="ECO:0007669"/>
    <property type="project" value="InterPro"/>
</dbReference>
<sequence length="496" mass="54000">MASHVARQLLSKPSLLGLHSSLAPDVLRPCKSSSISPPFQLKPTAKDFILVSLEEVEGSRPRHPPPLKLGLSMTRSKPLDHVLGAQHPPTCYAEELLSAAHREETVKWLKATRRQLHENPELQYEEFETSQLIREELDKMGISFKWPLATTGIVATVGSGKPPVVALRADMDALPLDELVEWEHNSKRPGKMHACGHDAHVTMLLGAAKLLHERREKLQGTVKLLFQPAEERGAGAFRMVEEGALEDVEAIFGMHVQPLLPTGTISSTRGPFNAVAGIFTAFIKGKGGHAAVPHLTADPILATSMIIVSLQQLVSRETNPLESQVVSVTYVHGGNAFNIIPQYVEIQGTYRTFSGDTGEKLRLRIREVVEGQAAALGCQASVSFDGVLYPALINDPKMVEHIRTVGDLMLGQSNVQTAKPSIGGEDFSYYLDKVPGAMLFFGVGNKSAEVNFILHSPYFQVDEDSLPLGAALNAAIAEMYLQTAYLGLSTKSGRTQ</sequence>
<dbReference type="InterPro" id="IPR017439">
    <property type="entry name" value="Amidohydrolase"/>
</dbReference>
<comment type="similarity">
    <text evidence="1">Belongs to the peptidase M20 family.</text>
</comment>
<dbReference type="CDD" id="cd08017">
    <property type="entry name" value="M20_IAA_Hyd"/>
    <property type="match status" value="1"/>
</dbReference>
<dbReference type="Gene3D" id="3.30.70.360">
    <property type="match status" value="1"/>
</dbReference>
<dbReference type="Pfam" id="PF01546">
    <property type="entry name" value="Peptidase_M20"/>
    <property type="match status" value="1"/>
</dbReference>
<dbReference type="InterPro" id="IPR002933">
    <property type="entry name" value="Peptidase_M20"/>
</dbReference>
<dbReference type="NCBIfam" id="TIGR01891">
    <property type="entry name" value="amidohydrolases"/>
    <property type="match status" value="1"/>
</dbReference>
<keyword evidence="6" id="KW-1185">Reference proteome</keyword>